<keyword evidence="4" id="KW-1185">Reference proteome</keyword>
<proteinExistence type="predicted"/>
<dbReference type="Pfam" id="PF11611">
    <property type="entry name" value="DUF4352"/>
    <property type="match status" value="1"/>
</dbReference>
<accession>A0ABY8VQ60</accession>
<dbReference type="InterPro" id="IPR029050">
    <property type="entry name" value="Immunoprotect_excell_Ig-like"/>
</dbReference>
<evidence type="ECO:0000313" key="3">
    <source>
        <dbReference type="EMBL" id="WIM71472.1"/>
    </source>
</evidence>
<evidence type="ECO:0000256" key="1">
    <source>
        <dbReference type="ARBA" id="ARBA00022729"/>
    </source>
</evidence>
<dbReference type="RefSeq" id="WP_284876043.1">
    <property type="nucleotide sequence ID" value="NZ_CP126970.1"/>
</dbReference>
<gene>
    <name evidence="3" type="ORF">QP029_06785</name>
</gene>
<feature type="domain" description="DUF4352" evidence="2">
    <location>
        <begin position="14"/>
        <end position="97"/>
    </location>
</feature>
<organism evidence="3 4">
    <name type="scientific">Corynebacterium suedekumii</name>
    <dbReference type="NCBI Taxonomy" id="3049801"/>
    <lineage>
        <taxon>Bacteria</taxon>
        <taxon>Bacillati</taxon>
        <taxon>Actinomycetota</taxon>
        <taxon>Actinomycetes</taxon>
        <taxon>Mycobacteriales</taxon>
        <taxon>Corynebacteriaceae</taxon>
        <taxon>Corynebacterium</taxon>
    </lineage>
</organism>
<protein>
    <submittedName>
        <fullName evidence="3">DUF4352 domain-containing protein</fullName>
    </submittedName>
</protein>
<name>A0ABY8VQ60_9CORY</name>
<reference evidence="3 4" key="1">
    <citation type="submission" date="2023-05" db="EMBL/GenBank/DDBJ databases">
        <title>Corynebacterium suedekumii sp. nov. and Corynebacterium breve sp. nov. isolated from raw cow's milk.</title>
        <authorList>
            <person name="Baer M.K."/>
            <person name="Mehl L."/>
            <person name="Hellmuth R."/>
            <person name="Marke G."/>
            <person name="Lipski A."/>
        </authorList>
    </citation>
    <scope>NUCLEOTIDE SEQUENCE [LARGE SCALE GENOMIC DNA]</scope>
    <source>
        <strain evidence="3 4">LM112</strain>
    </source>
</reference>
<dbReference type="Proteomes" id="UP001238805">
    <property type="component" value="Chromosome"/>
</dbReference>
<evidence type="ECO:0000313" key="4">
    <source>
        <dbReference type="Proteomes" id="UP001238805"/>
    </source>
</evidence>
<dbReference type="Gene3D" id="2.60.40.1240">
    <property type="match status" value="1"/>
</dbReference>
<evidence type="ECO:0000259" key="2">
    <source>
        <dbReference type="Pfam" id="PF11611"/>
    </source>
</evidence>
<keyword evidence="1" id="KW-0732">Signal</keyword>
<dbReference type="EMBL" id="CP126970">
    <property type="protein sequence ID" value="WIM71472.1"/>
    <property type="molecule type" value="Genomic_DNA"/>
</dbReference>
<sequence>MTVSNLRFASDVLGQYICSDVAYLNEGDSSKHFSQFDFKLHKPNGVIADTTFTGLDIKNLESAELAPGGATDGTVCFDTDGTPGEYQVEYSGGFFSSPLTWTTTL</sequence>
<dbReference type="InterPro" id="IPR029051">
    <property type="entry name" value="DUF4352"/>
</dbReference>